<keyword evidence="2" id="KW-1185">Reference proteome</keyword>
<reference evidence="1 2" key="1">
    <citation type="submission" date="2019-03" db="EMBL/GenBank/DDBJ databases">
        <title>Genomic Encyclopedia of Type Strains, Phase IV (KMG-IV): sequencing the most valuable type-strain genomes for metagenomic binning, comparative biology and taxonomic classification.</title>
        <authorList>
            <person name="Goeker M."/>
        </authorList>
    </citation>
    <scope>NUCLEOTIDE SEQUENCE [LARGE SCALE GENOMIC DNA]</scope>
    <source>
        <strain evidence="1 2">DSM 21667</strain>
    </source>
</reference>
<evidence type="ECO:0000313" key="2">
    <source>
        <dbReference type="Proteomes" id="UP000295293"/>
    </source>
</evidence>
<dbReference type="SUPFAM" id="SSF52266">
    <property type="entry name" value="SGNH hydrolase"/>
    <property type="match status" value="1"/>
</dbReference>
<dbReference type="AlphaFoldDB" id="A0A4R6Z2L5"/>
<gene>
    <name evidence="1" type="ORF">DFR29_104261</name>
</gene>
<proteinExistence type="predicted"/>
<dbReference type="RefSeq" id="WP_133818193.1">
    <property type="nucleotide sequence ID" value="NZ_SNZH01000004.1"/>
</dbReference>
<evidence type="ECO:0000313" key="1">
    <source>
        <dbReference type="EMBL" id="TDR45831.1"/>
    </source>
</evidence>
<dbReference type="OrthoDB" id="6064612at2"/>
<name>A0A4R6Z2L5_9GAMM</name>
<organism evidence="1 2">
    <name type="scientific">Tahibacter aquaticus</name>
    <dbReference type="NCBI Taxonomy" id="520092"/>
    <lineage>
        <taxon>Bacteria</taxon>
        <taxon>Pseudomonadati</taxon>
        <taxon>Pseudomonadota</taxon>
        <taxon>Gammaproteobacteria</taxon>
        <taxon>Lysobacterales</taxon>
        <taxon>Rhodanobacteraceae</taxon>
        <taxon>Tahibacter</taxon>
    </lineage>
</organism>
<comment type="caution">
    <text evidence="1">The sequence shown here is derived from an EMBL/GenBank/DDBJ whole genome shotgun (WGS) entry which is preliminary data.</text>
</comment>
<dbReference type="EMBL" id="SNZH01000004">
    <property type="protein sequence ID" value="TDR45831.1"/>
    <property type="molecule type" value="Genomic_DNA"/>
</dbReference>
<dbReference type="Proteomes" id="UP000295293">
    <property type="component" value="Unassembled WGS sequence"/>
</dbReference>
<accession>A0A4R6Z2L5</accession>
<protein>
    <submittedName>
        <fullName evidence="1">Uncharacterized protein</fullName>
    </submittedName>
</protein>
<sequence>MKTLLKFVAPLVLILLCEGLFRLGAWEPMTKPESHAGTSVRVKRALQDPALQKLDFVTLGSSRPVYGIDHEALAALAQQHGYLHANLSMPGSHWLTIDVVTDWLARHRPALRGGVIATDLTSFLYAGNGSYELGIAAPFRTFADDATVAVHVPFELKDMASWGTHSALYQYREDIQDFVRHPRQRRSALQWWRERPAEEIILRNASDTRDMCAFGVDTVAACDKVEASTDPAADGLKHQCKELRGALAGRADFSAQARQQPMPEYMQRTRDAIRNRLNALRWQQPPVVVLMPLTGAWKEVSPLGLHEWTLSVLQPLADSGRIRLIDATDFLQDDANSTCRYYFDFYHQNDAGRQQLMGRLLPLLGAALYPASSSGTAAAP</sequence>